<dbReference type="InterPro" id="IPR044600">
    <property type="entry name" value="ATL1/ATL16-like"/>
</dbReference>
<evidence type="ECO:0000256" key="1">
    <source>
        <dbReference type="ARBA" id="ARBA00000900"/>
    </source>
</evidence>
<keyword evidence="8 14" id="KW-0863">Zinc-finger</keyword>
<dbReference type="AlphaFoldDB" id="A0A6P6W3G2"/>
<dbReference type="PANTHER" id="PTHR46913">
    <property type="entry name" value="RING-H2 FINGER PROTEIN ATL16"/>
    <property type="match status" value="1"/>
</dbReference>
<dbReference type="GO" id="GO:0061630">
    <property type="term" value="F:ubiquitin protein ligase activity"/>
    <property type="evidence" value="ECO:0007669"/>
    <property type="project" value="UniProtKB-EC"/>
</dbReference>
<dbReference type="GO" id="GO:0016567">
    <property type="term" value="P:protein ubiquitination"/>
    <property type="evidence" value="ECO:0007669"/>
    <property type="project" value="InterPro"/>
</dbReference>
<evidence type="ECO:0000256" key="7">
    <source>
        <dbReference type="ARBA" id="ARBA00022723"/>
    </source>
</evidence>
<keyword evidence="9" id="KW-0833">Ubl conjugation pathway</keyword>
<evidence type="ECO:0000256" key="4">
    <source>
        <dbReference type="ARBA" id="ARBA00012483"/>
    </source>
</evidence>
<reference evidence="18" key="1">
    <citation type="journal article" date="2025" name="Foods">
        <title>Unveiling the Microbial Signatures of Arabica Coffee Cherries: Insights into Ripeness Specific Diversity, Functional Traits, and Implications for Quality and Safety.</title>
        <authorList>
            <consortium name="RefSeq"/>
            <person name="Tenea G.N."/>
            <person name="Cifuentes V."/>
            <person name="Reyes P."/>
            <person name="Cevallos-Vallejos M."/>
        </authorList>
    </citation>
    <scope>NUCLEOTIDE SEQUENCE [LARGE SCALE GENOMIC DNA]</scope>
</reference>
<dbReference type="Gene3D" id="3.30.40.10">
    <property type="entry name" value="Zinc/RING finger domain, C3HC4 (zinc finger)"/>
    <property type="match status" value="1"/>
</dbReference>
<comment type="subcellular location">
    <subcellularLocation>
        <location evidence="2">Membrane</location>
        <topology evidence="2">Single-pass membrane protein</topology>
    </subcellularLocation>
</comment>
<dbReference type="GO" id="GO:0016020">
    <property type="term" value="C:membrane"/>
    <property type="evidence" value="ECO:0007669"/>
    <property type="project" value="UniProtKB-SubCell"/>
</dbReference>
<evidence type="ECO:0000256" key="10">
    <source>
        <dbReference type="ARBA" id="ARBA00022833"/>
    </source>
</evidence>
<evidence type="ECO:0000256" key="5">
    <source>
        <dbReference type="ARBA" id="ARBA00022679"/>
    </source>
</evidence>
<dbReference type="CDD" id="cd16461">
    <property type="entry name" value="RING-H2_EL5-like"/>
    <property type="match status" value="1"/>
</dbReference>
<keyword evidence="11 16" id="KW-1133">Transmembrane helix</keyword>
<evidence type="ECO:0000259" key="17">
    <source>
        <dbReference type="PROSITE" id="PS50089"/>
    </source>
</evidence>
<organism evidence="18 19">
    <name type="scientific">Coffea arabica</name>
    <name type="common">Arabian coffee</name>
    <dbReference type="NCBI Taxonomy" id="13443"/>
    <lineage>
        <taxon>Eukaryota</taxon>
        <taxon>Viridiplantae</taxon>
        <taxon>Streptophyta</taxon>
        <taxon>Embryophyta</taxon>
        <taxon>Tracheophyta</taxon>
        <taxon>Spermatophyta</taxon>
        <taxon>Magnoliopsida</taxon>
        <taxon>eudicotyledons</taxon>
        <taxon>Gunneridae</taxon>
        <taxon>Pentapetalae</taxon>
        <taxon>asterids</taxon>
        <taxon>lamiids</taxon>
        <taxon>Gentianales</taxon>
        <taxon>Rubiaceae</taxon>
        <taxon>Ixoroideae</taxon>
        <taxon>Gardenieae complex</taxon>
        <taxon>Bertiereae - Coffeeae clade</taxon>
        <taxon>Coffeeae</taxon>
        <taxon>Coffea</taxon>
    </lineage>
</organism>
<evidence type="ECO:0000256" key="11">
    <source>
        <dbReference type="ARBA" id="ARBA00022989"/>
    </source>
</evidence>
<dbReference type="GeneID" id="113728913"/>
<dbReference type="InterPro" id="IPR013083">
    <property type="entry name" value="Znf_RING/FYVE/PHD"/>
</dbReference>
<keyword evidence="10" id="KW-0862">Zinc</keyword>
<proteinExistence type="inferred from homology"/>
<dbReference type="GO" id="GO:0008270">
    <property type="term" value="F:zinc ion binding"/>
    <property type="evidence" value="ECO:0007669"/>
    <property type="project" value="UniProtKB-KW"/>
</dbReference>
<evidence type="ECO:0000256" key="15">
    <source>
        <dbReference type="SAM" id="MobiDB-lite"/>
    </source>
</evidence>
<evidence type="ECO:0000313" key="19">
    <source>
        <dbReference type="RefSeq" id="XP_027109086.2"/>
    </source>
</evidence>
<keyword evidence="12 16" id="KW-0472">Membrane</keyword>
<dbReference type="InterPro" id="IPR001841">
    <property type="entry name" value="Znf_RING"/>
</dbReference>
<evidence type="ECO:0000313" key="18">
    <source>
        <dbReference type="Proteomes" id="UP001652660"/>
    </source>
</evidence>
<feature type="domain" description="RING-type" evidence="17">
    <location>
        <begin position="131"/>
        <end position="173"/>
    </location>
</feature>
<protein>
    <recommendedName>
        <fullName evidence="4">RING-type E3 ubiquitin transferase</fullName>
        <ecNumber evidence="4">2.3.2.27</ecNumber>
    </recommendedName>
</protein>
<dbReference type="SMART" id="SM00184">
    <property type="entry name" value="RING"/>
    <property type="match status" value="1"/>
</dbReference>
<feature type="region of interest" description="Disordered" evidence="15">
    <location>
        <begin position="272"/>
        <end position="294"/>
    </location>
</feature>
<evidence type="ECO:0000256" key="2">
    <source>
        <dbReference type="ARBA" id="ARBA00004167"/>
    </source>
</evidence>
<dbReference type="PROSITE" id="PS50089">
    <property type="entry name" value="ZF_RING_2"/>
    <property type="match status" value="1"/>
</dbReference>
<dbReference type="OrthoDB" id="8062037at2759"/>
<dbReference type="SUPFAM" id="SSF57850">
    <property type="entry name" value="RING/U-box"/>
    <property type="match status" value="1"/>
</dbReference>
<evidence type="ECO:0000256" key="6">
    <source>
        <dbReference type="ARBA" id="ARBA00022692"/>
    </source>
</evidence>
<evidence type="ECO:0000256" key="8">
    <source>
        <dbReference type="ARBA" id="ARBA00022771"/>
    </source>
</evidence>
<feature type="transmembrane region" description="Helical" evidence="16">
    <location>
        <begin position="30"/>
        <end position="56"/>
    </location>
</feature>
<keyword evidence="6 16" id="KW-0812">Transmembrane</keyword>
<evidence type="ECO:0000256" key="13">
    <source>
        <dbReference type="ARBA" id="ARBA00024209"/>
    </source>
</evidence>
<evidence type="ECO:0000256" key="16">
    <source>
        <dbReference type="SAM" id="Phobius"/>
    </source>
</evidence>
<comment type="pathway">
    <text evidence="3">Protein modification; protein ubiquitination.</text>
</comment>
<keyword evidence="18" id="KW-1185">Reference proteome</keyword>
<comment type="catalytic activity">
    <reaction evidence="1">
        <text>S-ubiquitinyl-[E2 ubiquitin-conjugating enzyme]-L-cysteine + [acceptor protein]-L-lysine = [E2 ubiquitin-conjugating enzyme]-L-cysteine + N(6)-ubiquitinyl-[acceptor protein]-L-lysine.</text>
        <dbReference type="EC" id="2.3.2.27"/>
    </reaction>
</comment>
<dbReference type="Pfam" id="PF13639">
    <property type="entry name" value="zf-RING_2"/>
    <property type="match status" value="1"/>
</dbReference>
<evidence type="ECO:0000256" key="12">
    <source>
        <dbReference type="ARBA" id="ARBA00023136"/>
    </source>
</evidence>
<evidence type="ECO:0000256" key="14">
    <source>
        <dbReference type="PROSITE-ProRule" id="PRU00175"/>
    </source>
</evidence>
<sequence>MFDTASTRSNSISNPVNNLVHGILSHDSNVMLAAVISLLLVILFVLLLHVYAKWFLVKARQRSRRSVSVPQVLGARFHHFPSILVDTTVNSAASPTMGLESSAISSIPLFVFRADDDDDDEHNKHGRLSECAICLSSFEDEEMGRKLPRCSHAFHVECIDMWLHSHSTCPICRCPVLTFEDRKSPDQSKLLGDGEAVDREIAETIILLDEVAAEMSEDQTSSRLEIIVEEVPNTENGNNCRKDINSVCSTSSAPQSNAHLVVVGDSLKRIMSSRSRSERQVHPSASGGATELDL</sequence>
<gene>
    <name evidence="19" type="primary">LOC113728913</name>
</gene>
<dbReference type="Proteomes" id="UP001652660">
    <property type="component" value="Chromosome 1c"/>
</dbReference>
<dbReference type="PANTHER" id="PTHR46913:SF1">
    <property type="entry name" value="RING-H2 FINGER PROTEIN ATL16"/>
    <property type="match status" value="1"/>
</dbReference>
<dbReference type="EC" id="2.3.2.27" evidence="4"/>
<evidence type="ECO:0000256" key="3">
    <source>
        <dbReference type="ARBA" id="ARBA00004906"/>
    </source>
</evidence>
<keyword evidence="7" id="KW-0479">Metal-binding</keyword>
<keyword evidence="5" id="KW-0808">Transferase</keyword>
<name>A0A6P6W3G2_COFAR</name>
<dbReference type="RefSeq" id="XP_027109086.2">
    <property type="nucleotide sequence ID" value="XM_027253285.2"/>
</dbReference>
<accession>A0A6P6W3G2</accession>
<evidence type="ECO:0000256" key="9">
    <source>
        <dbReference type="ARBA" id="ARBA00022786"/>
    </source>
</evidence>
<comment type="similarity">
    <text evidence="13">Belongs to the RING-type zinc finger family. ATL subfamily.</text>
</comment>
<reference evidence="19" key="2">
    <citation type="submission" date="2025-08" db="UniProtKB">
        <authorList>
            <consortium name="RefSeq"/>
        </authorList>
    </citation>
    <scope>IDENTIFICATION</scope>
    <source>
        <tissue evidence="19">Leaves</tissue>
    </source>
</reference>